<feature type="transmembrane region" description="Helical" evidence="1">
    <location>
        <begin position="34"/>
        <end position="55"/>
    </location>
</feature>
<proteinExistence type="predicted"/>
<protein>
    <submittedName>
        <fullName evidence="2">Uncharacterized protein</fullName>
    </submittedName>
</protein>
<evidence type="ECO:0000256" key="1">
    <source>
        <dbReference type="SAM" id="Phobius"/>
    </source>
</evidence>
<dbReference type="AlphaFoldDB" id="A0A328UAV3"/>
<gene>
    <name evidence="2" type="ORF">DPQ25_07670</name>
</gene>
<dbReference type="EMBL" id="QLYR01000004">
    <property type="protein sequence ID" value="RAQ28668.1"/>
    <property type="molecule type" value="Genomic_DNA"/>
</dbReference>
<keyword evidence="1" id="KW-0812">Transmembrane</keyword>
<name>A0A328UAV3_9FIRM</name>
<evidence type="ECO:0000313" key="3">
    <source>
        <dbReference type="Proteomes" id="UP000249377"/>
    </source>
</evidence>
<dbReference type="Proteomes" id="UP000249377">
    <property type="component" value="Unassembled WGS sequence"/>
</dbReference>
<evidence type="ECO:0000313" key="2">
    <source>
        <dbReference type="EMBL" id="RAQ28668.1"/>
    </source>
</evidence>
<comment type="caution">
    <text evidence="2">The sequence shown here is derived from an EMBL/GenBank/DDBJ whole genome shotgun (WGS) entry which is preliminary data.</text>
</comment>
<reference evidence="2 3" key="1">
    <citation type="submission" date="2018-06" db="EMBL/GenBank/DDBJ databases">
        <title>Noncontiguous genome sequence of Ruminococcaceae bacterium ASD2818.</title>
        <authorList>
            <person name="Chaplin A.V."/>
            <person name="Sokolova S.R."/>
            <person name="Kochetkova T.O."/>
            <person name="Goltsov A.Y."/>
            <person name="Trofimov D.Y."/>
            <person name="Efimov B.A."/>
        </authorList>
    </citation>
    <scope>NUCLEOTIDE SEQUENCE [LARGE SCALE GENOMIC DNA]</scope>
    <source>
        <strain evidence="2 3">ASD2818</strain>
    </source>
</reference>
<keyword evidence="1" id="KW-0472">Membrane</keyword>
<sequence length="74" mass="8064">MKKMIASMACCILLFCVIGYIIQAVFHFDTALLLQAGAVFFSAYVIAGIVLCISGDAKKRKNNSKEKENGENDS</sequence>
<accession>A0A328UAV3</accession>
<keyword evidence="3" id="KW-1185">Reference proteome</keyword>
<keyword evidence="1" id="KW-1133">Transmembrane helix</keyword>
<organism evidence="2 3">
    <name type="scientific">Hydrogeniiclostridium mannosilyticum</name>
    <dbReference type="NCBI Taxonomy" id="2764322"/>
    <lineage>
        <taxon>Bacteria</taxon>
        <taxon>Bacillati</taxon>
        <taxon>Bacillota</taxon>
        <taxon>Clostridia</taxon>
        <taxon>Eubacteriales</taxon>
        <taxon>Acutalibacteraceae</taxon>
        <taxon>Hydrogeniiclostridium</taxon>
    </lineage>
</organism>
<dbReference type="RefSeq" id="WP_112332590.1">
    <property type="nucleotide sequence ID" value="NZ_QLYR01000004.1"/>
</dbReference>